<name>J3LCT4_ORYBR</name>
<organism evidence="1">
    <name type="scientific">Oryza brachyantha</name>
    <name type="common">malo sina</name>
    <dbReference type="NCBI Taxonomy" id="4533"/>
    <lineage>
        <taxon>Eukaryota</taxon>
        <taxon>Viridiplantae</taxon>
        <taxon>Streptophyta</taxon>
        <taxon>Embryophyta</taxon>
        <taxon>Tracheophyta</taxon>
        <taxon>Spermatophyta</taxon>
        <taxon>Magnoliopsida</taxon>
        <taxon>Liliopsida</taxon>
        <taxon>Poales</taxon>
        <taxon>Poaceae</taxon>
        <taxon>BOP clade</taxon>
        <taxon>Oryzoideae</taxon>
        <taxon>Oryzeae</taxon>
        <taxon>Oryzinae</taxon>
        <taxon>Oryza</taxon>
    </lineage>
</organism>
<dbReference type="HOGENOM" id="CLU_3093628_0_0_1"/>
<accession>J3LCT4</accession>
<dbReference type="AlphaFoldDB" id="J3LCT4"/>
<dbReference type="Proteomes" id="UP000006038">
    <property type="component" value="Unassembled WGS sequence"/>
</dbReference>
<sequence>MISIYLGAQRTPGGYNITTHHDFSLESTYSISFDLEGCAEFLQGFLLLTLFH</sequence>
<keyword evidence="2" id="KW-1185">Reference proteome</keyword>
<dbReference type="EnsemblPlants" id="OB02G24510.1">
    <property type="protein sequence ID" value="OB02G24510.1"/>
    <property type="gene ID" value="OB02G24510"/>
</dbReference>
<evidence type="ECO:0000313" key="1">
    <source>
        <dbReference type="EnsemblPlants" id="OB02G24510.1"/>
    </source>
</evidence>
<evidence type="ECO:0000313" key="2">
    <source>
        <dbReference type="Proteomes" id="UP000006038"/>
    </source>
</evidence>
<dbReference type="Gramene" id="OB02G24510.1">
    <property type="protein sequence ID" value="OB02G24510.1"/>
    <property type="gene ID" value="OB02G24510"/>
</dbReference>
<reference evidence="1" key="1">
    <citation type="submission" date="2013-04" db="UniProtKB">
        <authorList>
            <consortium name="EnsemblPlants"/>
        </authorList>
    </citation>
    <scope>IDENTIFICATION</scope>
</reference>
<protein>
    <submittedName>
        <fullName evidence="1">Uncharacterized protein</fullName>
    </submittedName>
</protein>
<proteinExistence type="predicted"/>